<dbReference type="PRINTS" id="PR00100">
    <property type="entry name" value="AOTCASE"/>
</dbReference>
<dbReference type="InterPro" id="IPR036901">
    <property type="entry name" value="Asp/Orn_carbamoylTrfase_sf"/>
</dbReference>
<evidence type="ECO:0000313" key="6">
    <source>
        <dbReference type="Proteomes" id="UP000621386"/>
    </source>
</evidence>
<dbReference type="Gene3D" id="3.40.50.1370">
    <property type="entry name" value="Aspartate/ornithine carbamoyltransferase"/>
    <property type="match status" value="2"/>
</dbReference>
<sequence length="327" mass="34577">MCDTAGELSALLGVPGPVPEQGLFTLAELPPERLRRLVARSVELFRDRGAHDRPLRDRVVGVLFTRTSTRTRTAFQSGAVRLGGTPVAYGPGDLQLNTGEAVPDTGRVLGAMLDLLVARTAGPLGELRELSRAGRLPVINAMAAEEHPTQGVCDLAVLTLACGDLSGVRLLYTGEGNNTATALAHGLATVPGARVTFATPPGYGLPGDALATARKSAEAAGARIDEIHDLADAPAEVDVVYTTRWQTTGTSKPDASWREVFRPFHVDGALLARWPRALFLHDLPAHRGDEVAGEVLDGPRSLAWTQAVMKLPSAMAVLEYGIQPPPG</sequence>
<feature type="domain" description="Aspartate/ornithine carbamoyltransferase Asp/Orn-binding" evidence="3">
    <location>
        <begin position="167"/>
        <end position="319"/>
    </location>
</feature>
<name>A0ABS1NXF5_9ACTN</name>
<dbReference type="RefSeq" id="WP_201815242.1">
    <property type="nucleotide sequence ID" value="NZ_JAERRH010000003.1"/>
</dbReference>
<dbReference type="Proteomes" id="UP000621386">
    <property type="component" value="Unassembled WGS sequence"/>
</dbReference>
<keyword evidence="1 2" id="KW-0808">Transferase</keyword>
<evidence type="ECO:0000256" key="1">
    <source>
        <dbReference type="ARBA" id="ARBA00022679"/>
    </source>
</evidence>
<dbReference type="SUPFAM" id="SSF53671">
    <property type="entry name" value="Aspartate/ornithine carbamoyltransferase"/>
    <property type="match status" value="1"/>
</dbReference>
<dbReference type="PRINTS" id="PR00102">
    <property type="entry name" value="OTCASE"/>
</dbReference>
<dbReference type="InterPro" id="IPR006130">
    <property type="entry name" value="Asp/Orn_carbamoylTrfase"/>
</dbReference>
<evidence type="ECO:0000256" key="2">
    <source>
        <dbReference type="RuleBase" id="RU003634"/>
    </source>
</evidence>
<proteinExistence type="inferred from homology"/>
<comment type="similarity">
    <text evidence="2">Belongs to the aspartate/ornithine carbamoyltransferase superfamily.</text>
</comment>
<gene>
    <name evidence="5" type="ORF">JK361_09320</name>
</gene>
<dbReference type="InterPro" id="IPR006132">
    <property type="entry name" value="Asp/Orn_carbamoyltranf_P-bd"/>
</dbReference>
<evidence type="ECO:0000313" key="5">
    <source>
        <dbReference type="EMBL" id="MBL1104791.1"/>
    </source>
</evidence>
<keyword evidence="6" id="KW-1185">Reference proteome</keyword>
<evidence type="ECO:0000259" key="3">
    <source>
        <dbReference type="Pfam" id="PF00185"/>
    </source>
</evidence>
<protein>
    <submittedName>
        <fullName evidence="5">Ornithine carbamoyltransferase</fullName>
    </submittedName>
</protein>
<organism evidence="5 6">
    <name type="scientific">Streptomyces musisoli</name>
    <dbReference type="NCBI Taxonomy" id="2802280"/>
    <lineage>
        <taxon>Bacteria</taxon>
        <taxon>Bacillati</taxon>
        <taxon>Actinomycetota</taxon>
        <taxon>Actinomycetes</taxon>
        <taxon>Kitasatosporales</taxon>
        <taxon>Streptomycetaceae</taxon>
        <taxon>Streptomyces</taxon>
    </lineage>
</organism>
<dbReference type="InterPro" id="IPR002292">
    <property type="entry name" value="Orn/put_carbamltrans"/>
</dbReference>
<dbReference type="Pfam" id="PF00185">
    <property type="entry name" value="OTCace"/>
    <property type="match status" value="1"/>
</dbReference>
<dbReference type="PANTHER" id="PTHR45753:SF3">
    <property type="entry name" value="ORNITHINE TRANSCARBAMYLASE, MITOCHONDRIAL"/>
    <property type="match status" value="1"/>
</dbReference>
<accession>A0ABS1NXF5</accession>
<evidence type="ECO:0000259" key="4">
    <source>
        <dbReference type="Pfam" id="PF02729"/>
    </source>
</evidence>
<reference evidence="5 6" key="1">
    <citation type="submission" date="2021-01" db="EMBL/GenBank/DDBJ databases">
        <title>WGS of actinomycetes isolated from Thailand.</title>
        <authorList>
            <person name="Thawai C."/>
        </authorList>
    </citation>
    <scope>NUCLEOTIDE SEQUENCE [LARGE SCALE GENOMIC DNA]</scope>
    <source>
        <strain evidence="5 6">CH5-8</strain>
    </source>
</reference>
<dbReference type="EMBL" id="JAERRH010000003">
    <property type="protein sequence ID" value="MBL1104791.1"/>
    <property type="molecule type" value="Genomic_DNA"/>
</dbReference>
<comment type="caution">
    <text evidence="5">The sequence shown here is derived from an EMBL/GenBank/DDBJ whole genome shotgun (WGS) entry which is preliminary data.</text>
</comment>
<dbReference type="InterPro" id="IPR006131">
    <property type="entry name" value="Asp_carbamoyltransf_Asp/Orn-bd"/>
</dbReference>
<dbReference type="PANTHER" id="PTHR45753">
    <property type="entry name" value="ORNITHINE CARBAMOYLTRANSFERASE, MITOCHONDRIAL"/>
    <property type="match status" value="1"/>
</dbReference>
<dbReference type="Pfam" id="PF02729">
    <property type="entry name" value="OTCace_N"/>
    <property type="match status" value="1"/>
</dbReference>
<feature type="domain" description="Aspartate/ornithine carbamoyltransferase carbamoyl-P binding" evidence="4">
    <location>
        <begin position="23"/>
        <end position="157"/>
    </location>
</feature>